<comment type="caution">
    <text evidence="2">The sequence shown here is derived from an EMBL/GenBank/DDBJ whole genome shotgun (WGS) entry which is preliminary data.</text>
</comment>
<feature type="region of interest" description="Disordered" evidence="1">
    <location>
        <begin position="80"/>
        <end position="103"/>
    </location>
</feature>
<dbReference type="AlphaFoldDB" id="C0EGA3"/>
<dbReference type="EMBL" id="ACEC01000098">
    <property type="protein sequence ID" value="EEG29498.1"/>
    <property type="molecule type" value="Genomic_DNA"/>
</dbReference>
<dbReference type="HOGENOM" id="CLU_2258861_0_0_9"/>
<sequence>MNPNMLCEKQCGSLILNDPLSESLAVCQTVSFCHIKGSFAPSLRRILYLNAELLIQSKPPLCAYTIDVIELAFQSFLSSSSPQAFFEPPRPPDAFKVQKSRGD</sequence>
<evidence type="ECO:0000313" key="2">
    <source>
        <dbReference type="EMBL" id="EEG29498.1"/>
    </source>
</evidence>
<protein>
    <submittedName>
        <fullName evidence="2">Uncharacterized protein</fullName>
    </submittedName>
</protein>
<organism evidence="2 3">
    <name type="scientific">[Clostridium] methylpentosum DSM 5476</name>
    <dbReference type="NCBI Taxonomy" id="537013"/>
    <lineage>
        <taxon>Bacteria</taxon>
        <taxon>Bacillati</taxon>
        <taxon>Bacillota</taxon>
        <taxon>Clostridia</taxon>
        <taxon>Eubacteriales</taxon>
        <taxon>Oscillospiraceae</taxon>
        <taxon>Oscillospiraceae incertae sedis</taxon>
    </lineage>
</organism>
<gene>
    <name evidence="2" type="ORF">CLOSTMETH_02896</name>
</gene>
<evidence type="ECO:0000256" key="1">
    <source>
        <dbReference type="SAM" id="MobiDB-lite"/>
    </source>
</evidence>
<reference evidence="2 3" key="2">
    <citation type="submission" date="2009-02" db="EMBL/GenBank/DDBJ databases">
        <title>Draft genome sequence of Clostridium methylpentosum (DSM 5476).</title>
        <authorList>
            <person name="Sudarsanam P."/>
            <person name="Ley R."/>
            <person name="Guruge J."/>
            <person name="Turnbaugh P.J."/>
            <person name="Mahowald M."/>
            <person name="Liep D."/>
            <person name="Gordon J."/>
        </authorList>
    </citation>
    <scope>NUCLEOTIDE SEQUENCE [LARGE SCALE GENOMIC DNA]</scope>
    <source>
        <strain evidence="2 3">DSM 5476</strain>
    </source>
</reference>
<dbReference type="STRING" id="537013.CLOSTMETH_02896"/>
<accession>C0EGA3</accession>
<reference evidence="2 3" key="1">
    <citation type="submission" date="2009-01" db="EMBL/GenBank/DDBJ databases">
        <authorList>
            <person name="Fulton L."/>
            <person name="Clifton S."/>
            <person name="Fulton B."/>
            <person name="Xu J."/>
            <person name="Minx P."/>
            <person name="Pepin K.H."/>
            <person name="Johnson M."/>
            <person name="Bhonagiri V."/>
            <person name="Nash W.E."/>
            <person name="Mardis E.R."/>
            <person name="Wilson R.K."/>
        </authorList>
    </citation>
    <scope>NUCLEOTIDE SEQUENCE [LARGE SCALE GENOMIC DNA]</scope>
    <source>
        <strain evidence="2 3">DSM 5476</strain>
    </source>
</reference>
<evidence type="ECO:0000313" key="3">
    <source>
        <dbReference type="Proteomes" id="UP000003340"/>
    </source>
</evidence>
<name>C0EGA3_9FIRM</name>
<dbReference type="Proteomes" id="UP000003340">
    <property type="component" value="Unassembled WGS sequence"/>
</dbReference>
<proteinExistence type="predicted"/>
<keyword evidence="3" id="KW-1185">Reference proteome</keyword>